<dbReference type="SUPFAM" id="SSF52540">
    <property type="entry name" value="P-loop containing nucleoside triphosphate hydrolases"/>
    <property type="match status" value="1"/>
</dbReference>
<dbReference type="Proteomes" id="UP000594800">
    <property type="component" value="Chromosome"/>
</dbReference>
<protein>
    <submittedName>
        <fullName evidence="1">Nucleoside/nucleotide kinase family protein</fullName>
    </submittedName>
</protein>
<proteinExistence type="predicted"/>
<dbReference type="AlphaFoldDB" id="A0A7S9LNV0"/>
<dbReference type="RefSeq" id="WP_196101773.1">
    <property type="nucleotide sequence ID" value="NZ_CP064942.1"/>
</dbReference>
<name>A0A7S9LNV0_9RHOB</name>
<dbReference type="PANTHER" id="PTHR10285">
    <property type="entry name" value="URIDINE KINASE"/>
    <property type="match status" value="1"/>
</dbReference>
<dbReference type="KEGG" id="poz:I0K15_12120"/>
<accession>A0A7S9LNV0</accession>
<dbReference type="InterPro" id="IPR027417">
    <property type="entry name" value="P-loop_NTPase"/>
</dbReference>
<keyword evidence="1" id="KW-0808">Transferase</keyword>
<gene>
    <name evidence="1" type="ORF">I0K15_12120</name>
</gene>
<keyword evidence="2" id="KW-1185">Reference proteome</keyword>
<dbReference type="Gene3D" id="3.40.50.300">
    <property type="entry name" value="P-loop containing nucleotide triphosphate hydrolases"/>
    <property type="match status" value="1"/>
</dbReference>
<organism evidence="1 2">
    <name type="scientific">Pontivivens ytuae</name>
    <dbReference type="NCBI Taxonomy" id="2789856"/>
    <lineage>
        <taxon>Bacteria</taxon>
        <taxon>Pseudomonadati</taxon>
        <taxon>Pseudomonadota</taxon>
        <taxon>Alphaproteobacteria</taxon>
        <taxon>Rhodobacterales</taxon>
        <taxon>Paracoccaceae</taxon>
        <taxon>Pontivivens</taxon>
    </lineage>
</organism>
<sequence>MDIEALRTELRTLIPAQGRLVMGLVGPPASGKSTLSKRLAAGPDAVVLPMDGFHLDDDILRARGDLPRKGAEWTFDRAGLAAMLARVRAGEEVFAPRFDRSMELSRAGAIRIAPEHRLVVVEGNWLSLWPEVREQLSPIWHLNVDEGELRRRLEQRWAAMTPEARRVKIEENDLPNARAVAALADRADRVVRSA</sequence>
<reference evidence="1 2" key="1">
    <citation type="submission" date="2020-11" db="EMBL/GenBank/DDBJ databases">
        <title>Description of Pontivivens ytuae sp. nov. isolated from deep sea sediment of Mariana Trench.</title>
        <authorList>
            <person name="Wang Z."/>
            <person name="Sun Q.-L."/>
            <person name="Xu X.-D."/>
            <person name="Tang Y.-Z."/>
            <person name="Zhang J."/>
        </authorList>
    </citation>
    <scope>NUCLEOTIDE SEQUENCE [LARGE SCALE GENOMIC DNA]</scope>
    <source>
        <strain evidence="1 2">MT2928</strain>
    </source>
</reference>
<dbReference type="EMBL" id="CP064942">
    <property type="protein sequence ID" value="QPH52562.1"/>
    <property type="molecule type" value="Genomic_DNA"/>
</dbReference>
<dbReference type="GO" id="GO:0016301">
    <property type="term" value="F:kinase activity"/>
    <property type="evidence" value="ECO:0007669"/>
    <property type="project" value="UniProtKB-KW"/>
</dbReference>
<evidence type="ECO:0000313" key="2">
    <source>
        <dbReference type="Proteomes" id="UP000594800"/>
    </source>
</evidence>
<evidence type="ECO:0000313" key="1">
    <source>
        <dbReference type="EMBL" id="QPH52562.1"/>
    </source>
</evidence>
<keyword evidence="1" id="KW-0418">Kinase</keyword>